<keyword evidence="1" id="KW-0175">Coiled coil</keyword>
<sequence>MVLSGCSREKVGKLIKLMSKTFGIQFDHEMSRCTVSRAVLEGGVAARIQMAHDHSQSLLGATISQDSTSHRKQNYEAEHIVIKSTDYTGDTRSIDTWKENINEMTDLYNRSPLAQYFLRVLKGMSGDHANNEKATANIIKTWKRTELLEELREKKLAEKEFGDLVLYLASWNIKKIGDAGGHKAWEALPAHEKAQRDEALLKEILADLGQEAYDALSDNDRREIDLFIWAGCCMHKDQNSFKGGNTEMIAEWSKMGVDLPVLLANKANATILQKVFEPGKNLEALSEVQRKAFEDSTRGGVKAMDLAGALFNNKDDKKGQGDIHVNHFKVNTRFGSHGLAACEIVKYLDAYVEFVKTDIPFSKSNPSRTNIEENLLRALEDIPTITELCVMVLYTNIISHPYMRVVRGPGTNETNALDLGPLHAEVQLHIQKLLDNDQLIFGEDASHTTSTLDGREWEDEKAVNVVFKLSPKLPHLRPITAAFFQGALATWIRFSSEFAPGGLIDEATASEWHYRVTVQGKPTLTLHQYNAEAMYSRNNTLAFMNALFEDADYEYIMREARRIDASGLEKKRRVEQMEFRRRVVQMNKEKEEAKKKKAVELHEKLKKIPLIWDLSELDSIPRPELDPKVPIPVKSKVTRLDQKQEAFKIGFGLYLEKLAELGREWPGTLGDVEAGEANLRIEEEWHEREEMDN</sequence>
<organism evidence="2 3">
    <name type="scientific">Dendrothele bispora (strain CBS 962.96)</name>
    <dbReference type="NCBI Taxonomy" id="1314807"/>
    <lineage>
        <taxon>Eukaryota</taxon>
        <taxon>Fungi</taxon>
        <taxon>Dikarya</taxon>
        <taxon>Basidiomycota</taxon>
        <taxon>Agaricomycotina</taxon>
        <taxon>Agaricomycetes</taxon>
        <taxon>Agaricomycetidae</taxon>
        <taxon>Agaricales</taxon>
        <taxon>Agaricales incertae sedis</taxon>
        <taxon>Dendrothele</taxon>
    </lineage>
</organism>
<reference evidence="2 3" key="1">
    <citation type="journal article" date="2019" name="Nat. Ecol. Evol.">
        <title>Megaphylogeny resolves global patterns of mushroom evolution.</title>
        <authorList>
            <person name="Varga T."/>
            <person name="Krizsan K."/>
            <person name="Foldi C."/>
            <person name="Dima B."/>
            <person name="Sanchez-Garcia M."/>
            <person name="Sanchez-Ramirez S."/>
            <person name="Szollosi G.J."/>
            <person name="Szarkandi J.G."/>
            <person name="Papp V."/>
            <person name="Albert L."/>
            <person name="Andreopoulos W."/>
            <person name="Angelini C."/>
            <person name="Antonin V."/>
            <person name="Barry K.W."/>
            <person name="Bougher N.L."/>
            <person name="Buchanan P."/>
            <person name="Buyck B."/>
            <person name="Bense V."/>
            <person name="Catcheside P."/>
            <person name="Chovatia M."/>
            <person name="Cooper J."/>
            <person name="Damon W."/>
            <person name="Desjardin D."/>
            <person name="Finy P."/>
            <person name="Geml J."/>
            <person name="Haridas S."/>
            <person name="Hughes K."/>
            <person name="Justo A."/>
            <person name="Karasinski D."/>
            <person name="Kautmanova I."/>
            <person name="Kiss B."/>
            <person name="Kocsube S."/>
            <person name="Kotiranta H."/>
            <person name="LaButti K.M."/>
            <person name="Lechner B.E."/>
            <person name="Liimatainen K."/>
            <person name="Lipzen A."/>
            <person name="Lukacs Z."/>
            <person name="Mihaltcheva S."/>
            <person name="Morgado L.N."/>
            <person name="Niskanen T."/>
            <person name="Noordeloos M.E."/>
            <person name="Ohm R.A."/>
            <person name="Ortiz-Santana B."/>
            <person name="Ovrebo C."/>
            <person name="Racz N."/>
            <person name="Riley R."/>
            <person name="Savchenko A."/>
            <person name="Shiryaev A."/>
            <person name="Soop K."/>
            <person name="Spirin V."/>
            <person name="Szebenyi C."/>
            <person name="Tomsovsky M."/>
            <person name="Tulloss R.E."/>
            <person name="Uehling J."/>
            <person name="Grigoriev I.V."/>
            <person name="Vagvolgyi C."/>
            <person name="Papp T."/>
            <person name="Martin F.M."/>
            <person name="Miettinen O."/>
            <person name="Hibbett D.S."/>
            <person name="Nagy L.G."/>
        </authorList>
    </citation>
    <scope>NUCLEOTIDE SEQUENCE [LARGE SCALE GENOMIC DNA]</scope>
    <source>
        <strain evidence="2 3">CBS 962.96</strain>
    </source>
</reference>
<evidence type="ECO:0000313" key="2">
    <source>
        <dbReference type="EMBL" id="THU94800.1"/>
    </source>
</evidence>
<dbReference type="EMBL" id="ML179215">
    <property type="protein sequence ID" value="THU94800.1"/>
    <property type="molecule type" value="Genomic_DNA"/>
</dbReference>
<accession>A0A4S8LYZ0</accession>
<proteinExistence type="predicted"/>
<dbReference type="AlphaFoldDB" id="A0A4S8LYZ0"/>
<feature type="coiled-coil region" evidence="1">
    <location>
        <begin position="576"/>
        <end position="608"/>
    </location>
</feature>
<evidence type="ECO:0000313" key="3">
    <source>
        <dbReference type="Proteomes" id="UP000297245"/>
    </source>
</evidence>
<name>A0A4S8LYZ0_DENBC</name>
<protein>
    <submittedName>
        <fullName evidence="2">Uncharacterized protein</fullName>
    </submittedName>
</protein>
<evidence type="ECO:0000256" key="1">
    <source>
        <dbReference type="SAM" id="Coils"/>
    </source>
</evidence>
<keyword evidence="3" id="KW-1185">Reference proteome</keyword>
<dbReference type="OrthoDB" id="3052721at2759"/>
<dbReference type="Proteomes" id="UP000297245">
    <property type="component" value="Unassembled WGS sequence"/>
</dbReference>
<gene>
    <name evidence="2" type="ORF">K435DRAFT_819917</name>
</gene>